<dbReference type="InterPro" id="IPR020559">
    <property type="entry name" value="PRibGlycinamide_synth_CS"/>
</dbReference>
<name>A0ABW9EEY2_9BURK</name>
<gene>
    <name evidence="12 15" type="primary">purD</name>
    <name evidence="15" type="ORF">PQQ73_15045</name>
</gene>
<dbReference type="InterPro" id="IPR020561">
    <property type="entry name" value="PRibGlycinamid_synth_ATP-grasp"/>
</dbReference>
<evidence type="ECO:0000256" key="5">
    <source>
        <dbReference type="ARBA" id="ARBA00022598"/>
    </source>
</evidence>
<dbReference type="SUPFAM" id="SSF56059">
    <property type="entry name" value="Glutathione synthetase ATP-binding domain-like"/>
    <property type="match status" value="1"/>
</dbReference>
<evidence type="ECO:0000313" key="16">
    <source>
        <dbReference type="Proteomes" id="UP001629392"/>
    </source>
</evidence>
<dbReference type="HAMAP" id="MF_00138">
    <property type="entry name" value="GARS"/>
    <property type="match status" value="1"/>
</dbReference>
<dbReference type="Pfam" id="PF02843">
    <property type="entry name" value="GARS_C"/>
    <property type="match status" value="1"/>
</dbReference>
<sequence>MVESPNFSVLVIGQSAREHALAWKLAQSDRVKTVYVAPGNAGTAREAKVHNLPLTKLEDILTFARDQAIDFTVVGPCSPLAAGIVDLFEQNGLKIFGPTRDASRLEWSKNFAKEFMQRHGIATPEYSTFENAELAKQHVRLQNLPTVIKADGLVQSFEMTVTVALTIEEADAAIDELFLRGESRILIEQFLVGEEVSFTVATDGEYVVPLASSRDHKRLFDGDRGPNTGGMGAFSPSALVTNELEDTILRTIVRPTLAGLAAEGIVYRGFLYIGLMVDQAGQPNVLEFNARLGDPEAQAILVRLDSDLITLLEAGNEGTLQHAAVRWNSHASVGICITTPEYPGEKKEHPFHPEIDLQPDGVKVFYGSATTNGESVVATGGRALCVTALGSSATDAAVTAYRYISAQPFGEWHYRKDIGLQ</sequence>
<dbReference type="PROSITE" id="PS00184">
    <property type="entry name" value="GARS"/>
    <property type="match status" value="1"/>
</dbReference>
<accession>A0ABW9EEY2</accession>
<dbReference type="InterPro" id="IPR016185">
    <property type="entry name" value="PreATP-grasp_dom_sf"/>
</dbReference>
<evidence type="ECO:0000256" key="2">
    <source>
        <dbReference type="ARBA" id="ARBA00001946"/>
    </source>
</evidence>
<dbReference type="SUPFAM" id="SSF52440">
    <property type="entry name" value="PreATP-grasp domain"/>
    <property type="match status" value="1"/>
</dbReference>
<evidence type="ECO:0000256" key="11">
    <source>
        <dbReference type="ARBA" id="ARBA00042864"/>
    </source>
</evidence>
<dbReference type="RefSeq" id="WP_408153485.1">
    <property type="nucleotide sequence ID" value="NZ_JAQQCL010000009.1"/>
</dbReference>
<dbReference type="InterPro" id="IPR011054">
    <property type="entry name" value="Rudment_hybrid_motif"/>
</dbReference>
<evidence type="ECO:0000256" key="6">
    <source>
        <dbReference type="ARBA" id="ARBA00022741"/>
    </source>
</evidence>
<keyword evidence="8 13" id="KW-0067">ATP-binding</keyword>
<comment type="cofactor">
    <cofactor evidence="1">
        <name>Mn(2+)</name>
        <dbReference type="ChEBI" id="CHEBI:29035"/>
    </cofactor>
</comment>
<keyword evidence="5 12" id="KW-0436">Ligase</keyword>
<organism evidence="15 16">
    <name type="scientific">Paraburkholderia strydomiana</name>
    <dbReference type="NCBI Taxonomy" id="1245417"/>
    <lineage>
        <taxon>Bacteria</taxon>
        <taxon>Pseudomonadati</taxon>
        <taxon>Pseudomonadota</taxon>
        <taxon>Betaproteobacteria</taxon>
        <taxon>Burkholderiales</taxon>
        <taxon>Burkholderiaceae</taxon>
        <taxon>Paraburkholderia</taxon>
    </lineage>
</organism>
<feature type="domain" description="ATP-grasp" evidence="14">
    <location>
        <begin position="113"/>
        <end position="317"/>
    </location>
</feature>
<dbReference type="InterPro" id="IPR020562">
    <property type="entry name" value="PRibGlycinamide_synth_N"/>
</dbReference>
<dbReference type="InterPro" id="IPR000115">
    <property type="entry name" value="PRibGlycinamide_synth"/>
</dbReference>
<keyword evidence="7 12" id="KW-0658">Purine biosynthesis</keyword>
<dbReference type="NCBIfam" id="TIGR00877">
    <property type="entry name" value="purD"/>
    <property type="match status" value="1"/>
</dbReference>
<comment type="caution">
    <text evidence="15">The sequence shown here is derived from an EMBL/GenBank/DDBJ whole genome shotgun (WGS) entry which is preliminary data.</text>
</comment>
<dbReference type="InterPro" id="IPR013815">
    <property type="entry name" value="ATP_grasp_subdomain_1"/>
</dbReference>
<comment type="catalytic activity">
    <reaction evidence="12">
        <text>5-phospho-beta-D-ribosylamine + glycine + ATP = N(1)-(5-phospho-beta-D-ribosyl)glycinamide + ADP + phosphate + H(+)</text>
        <dbReference type="Rhea" id="RHEA:17453"/>
        <dbReference type="ChEBI" id="CHEBI:15378"/>
        <dbReference type="ChEBI" id="CHEBI:30616"/>
        <dbReference type="ChEBI" id="CHEBI:43474"/>
        <dbReference type="ChEBI" id="CHEBI:57305"/>
        <dbReference type="ChEBI" id="CHEBI:58681"/>
        <dbReference type="ChEBI" id="CHEBI:143788"/>
        <dbReference type="ChEBI" id="CHEBI:456216"/>
        <dbReference type="EC" id="6.3.4.13"/>
    </reaction>
</comment>
<dbReference type="PANTHER" id="PTHR43472">
    <property type="entry name" value="PHOSPHORIBOSYLAMINE--GLYCINE LIGASE"/>
    <property type="match status" value="1"/>
</dbReference>
<evidence type="ECO:0000256" key="13">
    <source>
        <dbReference type="PROSITE-ProRule" id="PRU00409"/>
    </source>
</evidence>
<comment type="similarity">
    <text evidence="9 12">Belongs to the GARS family.</text>
</comment>
<dbReference type="SMART" id="SM01209">
    <property type="entry name" value="GARS_A"/>
    <property type="match status" value="1"/>
</dbReference>
<dbReference type="Gene3D" id="3.90.600.10">
    <property type="entry name" value="Phosphoribosylglycinamide synthetase, C-terminal domain"/>
    <property type="match status" value="1"/>
</dbReference>
<dbReference type="Gene3D" id="3.40.50.20">
    <property type="match status" value="1"/>
</dbReference>
<dbReference type="SMART" id="SM01210">
    <property type="entry name" value="GARS_C"/>
    <property type="match status" value="1"/>
</dbReference>
<protein>
    <recommendedName>
        <fullName evidence="4 12">Phosphoribosylamine--glycine ligase</fullName>
        <ecNumber evidence="4 12">6.3.4.13</ecNumber>
    </recommendedName>
    <alternativeName>
        <fullName evidence="12">GARS</fullName>
    </alternativeName>
    <alternativeName>
        <fullName evidence="10 12">Glycinamide ribonucleotide synthetase</fullName>
    </alternativeName>
    <alternativeName>
        <fullName evidence="11 12">Phosphoribosylglycinamide synthetase</fullName>
    </alternativeName>
</protein>
<evidence type="ECO:0000256" key="7">
    <source>
        <dbReference type="ARBA" id="ARBA00022755"/>
    </source>
</evidence>
<dbReference type="InterPro" id="IPR037123">
    <property type="entry name" value="PRibGlycinamide_synth_C_sf"/>
</dbReference>
<dbReference type="EMBL" id="JAQQCL010000009">
    <property type="protein sequence ID" value="MFM0717651.1"/>
    <property type="molecule type" value="Genomic_DNA"/>
</dbReference>
<dbReference type="Pfam" id="PF01071">
    <property type="entry name" value="GARS_A"/>
    <property type="match status" value="1"/>
</dbReference>
<dbReference type="InterPro" id="IPR020560">
    <property type="entry name" value="PRibGlycinamide_synth_C-dom"/>
</dbReference>
<evidence type="ECO:0000256" key="10">
    <source>
        <dbReference type="ARBA" id="ARBA00042242"/>
    </source>
</evidence>
<dbReference type="Gene3D" id="3.30.470.20">
    <property type="entry name" value="ATP-grasp fold, B domain"/>
    <property type="match status" value="1"/>
</dbReference>
<evidence type="ECO:0000313" key="15">
    <source>
        <dbReference type="EMBL" id="MFM0717651.1"/>
    </source>
</evidence>
<dbReference type="Pfam" id="PF02844">
    <property type="entry name" value="GARS_N"/>
    <property type="match status" value="1"/>
</dbReference>
<dbReference type="PROSITE" id="PS50975">
    <property type="entry name" value="ATP_GRASP"/>
    <property type="match status" value="1"/>
</dbReference>
<dbReference type="InterPro" id="IPR011761">
    <property type="entry name" value="ATP-grasp"/>
</dbReference>
<evidence type="ECO:0000256" key="4">
    <source>
        <dbReference type="ARBA" id="ARBA00013255"/>
    </source>
</evidence>
<evidence type="ECO:0000259" key="14">
    <source>
        <dbReference type="PROSITE" id="PS50975"/>
    </source>
</evidence>
<proteinExistence type="inferred from homology"/>
<reference evidence="15 16" key="1">
    <citation type="journal article" date="2024" name="Chem. Sci.">
        <title>Discovery of megapolipeptins by genome mining of a Burkholderiales bacteria collection.</title>
        <authorList>
            <person name="Paulo B.S."/>
            <person name="Recchia M.J.J."/>
            <person name="Lee S."/>
            <person name="Fergusson C.H."/>
            <person name="Romanowski S.B."/>
            <person name="Hernandez A."/>
            <person name="Krull N."/>
            <person name="Liu D.Y."/>
            <person name="Cavanagh H."/>
            <person name="Bos A."/>
            <person name="Gray C.A."/>
            <person name="Murphy B.T."/>
            <person name="Linington R.G."/>
            <person name="Eustaquio A.S."/>
        </authorList>
    </citation>
    <scope>NUCLEOTIDE SEQUENCE [LARGE SCALE GENOMIC DNA]</scope>
    <source>
        <strain evidence="15 16">RL17-350-BIC-E</strain>
    </source>
</reference>
<evidence type="ECO:0000256" key="1">
    <source>
        <dbReference type="ARBA" id="ARBA00001936"/>
    </source>
</evidence>
<dbReference type="EC" id="6.3.4.13" evidence="4 12"/>
<dbReference type="GO" id="GO:0004637">
    <property type="term" value="F:phosphoribosylamine-glycine ligase activity"/>
    <property type="evidence" value="ECO:0007669"/>
    <property type="project" value="UniProtKB-EC"/>
</dbReference>
<comment type="pathway">
    <text evidence="3 12">Purine metabolism; IMP biosynthesis via de novo pathway; N(1)-(5-phospho-D-ribosyl)glycinamide from 5-phospho-alpha-D-ribose 1-diphosphate: step 2/2.</text>
</comment>
<evidence type="ECO:0000256" key="12">
    <source>
        <dbReference type="HAMAP-Rule" id="MF_00138"/>
    </source>
</evidence>
<evidence type="ECO:0000256" key="3">
    <source>
        <dbReference type="ARBA" id="ARBA00005174"/>
    </source>
</evidence>
<keyword evidence="6 13" id="KW-0547">Nucleotide-binding</keyword>
<dbReference type="SUPFAM" id="SSF51246">
    <property type="entry name" value="Rudiment single hybrid motif"/>
    <property type="match status" value="1"/>
</dbReference>
<keyword evidence="16" id="KW-1185">Reference proteome</keyword>
<comment type="cofactor">
    <cofactor evidence="2">
        <name>Mg(2+)</name>
        <dbReference type="ChEBI" id="CHEBI:18420"/>
    </cofactor>
</comment>
<dbReference type="PANTHER" id="PTHR43472:SF1">
    <property type="entry name" value="PHOSPHORIBOSYLAMINE--GLYCINE LIGASE, CHLOROPLASTIC"/>
    <property type="match status" value="1"/>
</dbReference>
<evidence type="ECO:0000256" key="8">
    <source>
        <dbReference type="ARBA" id="ARBA00022840"/>
    </source>
</evidence>
<evidence type="ECO:0000256" key="9">
    <source>
        <dbReference type="ARBA" id="ARBA00038345"/>
    </source>
</evidence>
<dbReference type="Proteomes" id="UP001629392">
    <property type="component" value="Unassembled WGS sequence"/>
</dbReference>
<dbReference type="Gene3D" id="3.30.1490.20">
    <property type="entry name" value="ATP-grasp fold, A domain"/>
    <property type="match status" value="1"/>
</dbReference>